<dbReference type="PANTHER" id="PTHR30469:SF15">
    <property type="entry name" value="HLYD FAMILY OF SECRETION PROTEINS"/>
    <property type="match status" value="1"/>
</dbReference>
<dbReference type="Gene3D" id="2.40.420.20">
    <property type="match status" value="1"/>
</dbReference>
<feature type="domain" description="CusB-like beta-barrel" evidence="2">
    <location>
        <begin position="231"/>
        <end position="302"/>
    </location>
</feature>
<dbReference type="NCBIfam" id="TIGR01730">
    <property type="entry name" value="RND_mfp"/>
    <property type="match status" value="1"/>
</dbReference>
<accession>A0AAU9CK01</accession>
<protein>
    <submittedName>
        <fullName evidence="4">Cation efflux system protein</fullName>
    </submittedName>
</protein>
<dbReference type="Pfam" id="PF25954">
    <property type="entry name" value="Beta-barrel_RND_2"/>
    <property type="match status" value="1"/>
</dbReference>
<evidence type="ECO:0000259" key="2">
    <source>
        <dbReference type="Pfam" id="PF25954"/>
    </source>
</evidence>
<dbReference type="InterPro" id="IPR058792">
    <property type="entry name" value="Beta-barrel_RND_2"/>
</dbReference>
<dbReference type="GO" id="GO:0015562">
    <property type="term" value="F:efflux transmembrane transporter activity"/>
    <property type="evidence" value="ECO:0007669"/>
    <property type="project" value="TreeGrafter"/>
</dbReference>
<organism evidence="4 5">
    <name type="scientific">Fulvitalea axinellae</name>
    <dbReference type="NCBI Taxonomy" id="1182444"/>
    <lineage>
        <taxon>Bacteria</taxon>
        <taxon>Pseudomonadati</taxon>
        <taxon>Bacteroidota</taxon>
        <taxon>Cytophagia</taxon>
        <taxon>Cytophagales</taxon>
        <taxon>Persicobacteraceae</taxon>
        <taxon>Fulvitalea</taxon>
    </lineage>
</organism>
<comment type="similarity">
    <text evidence="1">Belongs to the membrane fusion protein (MFP) (TC 8.A.1) family.</text>
</comment>
<evidence type="ECO:0000259" key="3">
    <source>
        <dbReference type="Pfam" id="PF25989"/>
    </source>
</evidence>
<proteinExistence type="inferred from homology"/>
<evidence type="ECO:0000313" key="5">
    <source>
        <dbReference type="Proteomes" id="UP001348817"/>
    </source>
</evidence>
<dbReference type="Gene3D" id="2.40.50.100">
    <property type="match status" value="1"/>
</dbReference>
<gene>
    <name evidence="4" type="ORF">FUAX_29300</name>
</gene>
<feature type="domain" description="YknX-like C-terminal permuted SH3-like" evidence="3">
    <location>
        <begin position="309"/>
        <end position="376"/>
    </location>
</feature>
<dbReference type="Proteomes" id="UP001348817">
    <property type="component" value="Chromosome"/>
</dbReference>
<dbReference type="Pfam" id="PF25989">
    <property type="entry name" value="YknX_C"/>
    <property type="match status" value="1"/>
</dbReference>
<evidence type="ECO:0000256" key="1">
    <source>
        <dbReference type="ARBA" id="ARBA00009477"/>
    </source>
</evidence>
<reference evidence="4 5" key="1">
    <citation type="submission" date="2021-12" db="EMBL/GenBank/DDBJ databases">
        <title>Genome sequencing of bacteria with rrn-lacking chromosome and rrn-plasmid.</title>
        <authorList>
            <person name="Anda M."/>
            <person name="Iwasaki W."/>
        </authorList>
    </citation>
    <scope>NUCLEOTIDE SEQUENCE [LARGE SCALE GENOMIC DNA]</scope>
    <source>
        <strain evidence="4 5">DSM 100852</strain>
    </source>
</reference>
<dbReference type="SUPFAM" id="SSF111369">
    <property type="entry name" value="HlyD-like secretion proteins"/>
    <property type="match status" value="1"/>
</dbReference>
<dbReference type="InterPro" id="IPR058637">
    <property type="entry name" value="YknX-like_C"/>
</dbReference>
<dbReference type="AlphaFoldDB" id="A0AAU9CK01"/>
<dbReference type="Gene3D" id="1.10.287.470">
    <property type="entry name" value="Helix hairpin bin"/>
    <property type="match status" value="1"/>
</dbReference>
<dbReference type="KEGG" id="fax:FUAX_29300"/>
<sequence length="380" mass="40616">MVGSSSIGMDDKSGFDLRKLINMKVFGIVRRIKVLCLLCVLGSCAKTNNPKEVRTSTKRPATQVQIAPAQITNFERRIIGNGKLIAVQSASLEVTGSGVVTVLNVSEGDRIGKGQLVGALDDAEAKLGLAEAERKLEQAKAGLRDFMFARGFEGGLADTAKADPAVVRLGRIEKGYESALTGLARARLALSKTRARAPFSGLVANLNGRMYQRPEAGKPFCRLIDDSAFDLEFSVLESEAPDLSEGMPVKAEAFAFAGKEYTGRVVSVNPLVDENGLVRVRARLRNADGSLREGMNVKVTLTKLMPGLLVVPKSAVVTRSGRSVVFTVSEGRAVWNEVELGPSNSEQQVLAGGKVKSGDRVVVAGNVNLGHQAKVKVRKK</sequence>
<dbReference type="Gene3D" id="2.40.30.170">
    <property type="match status" value="1"/>
</dbReference>
<evidence type="ECO:0000313" key="4">
    <source>
        <dbReference type="EMBL" id="BDD10498.1"/>
    </source>
</evidence>
<dbReference type="InterPro" id="IPR006143">
    <property type="entry name" value="RND_pump_MFP"/>
</dbReference>
<keyword evidence="5" id="KW-1185">Reference proteome</keyword>
<name>A0AAU9CK01_9BACT</name>
<dbReference type="PANTHER" id="PTHR30469">
    <property type="entry name" value="MULTIDRUG RESISTANCE PROTEIN MDTA"/>
    <property type="match status" value="1"/>
</dbReference>
<dbReference type="GO" id="GO:1990281">
    <property type="term" value="C:efflux pump complex"/>
    <property type="evidence" value="ECO:0007669"/>
    <property type="project" value="TreeGrafter"/>
</dbReference>
<dbReference type="EMBL" id="AP025314">
    <property type="protein sequence ID" value="BDD10498.1"/>
    <property type="molecule type" value="Genomic_DNA"/>
</dbReference>